<dbReference type="Gene3D" id="3.40.50.620">
    <property type="entry name" value="HUPs"/>
    <property type="match status" value="1"/>
</dbReference>
<accession>A0AAW1LDS6</accession>
<comment type="caution">
    <text evidence="11">The sequence shown here is derived from an EMBL/GenBank/DDBJ whole genome shotgun (WGS) entry which is preliminary data.</text>
</comment>
<dbReference type="InterPro" id="IPR001412">
    <property type="entry name" value="aa-tRNA-synth_I_CS"/>
</dbReference>
<dbReference type="AlphaFoldDB" id="A0AAW1LDS6"/>
<evidence type="ECO:0000256" key="3">
    <source>
        <dbReference type="ARBA" id="ARBA00022598"/>
    </source>
</evidence>
<dbReference type="Pfam" id="PF00133">
    <property type="entry name" value="tRNA-synt_1"/>
    <property type="match status" value="1"/>
</dbReference>
<evidence type="ECO:0000256" key="1">
    <source>
        <dbReference type="ARBA" id="ARBA00005594"/>
    </source>
</evidence>
<dbReference type="Gene3D" id="3.90.740.10">
    <property type="entry name" value="Valyl/Leucyl/Isoleucyl-tRNA synthetase, editing domain"/>
    <property type="match status" value="1"/>
</dbReference>
<evidence type="ECO:0000256" key="4">
    <source>
        <dbReference type="ARBA" id="ARBA00022741"/>
    </source>
</evidence>
<evidence type="ECO:0000256" key="9">
    <source>
        <dbReference type="ARBA" id="ARBA00047552"/>
    </source>
</evidence>
<evidence type="ECO:0000313" key="12">
    <source>
        <dbReference type="Proteomes" id="UP001458880"/>
    </source>
</evidence>
<keyword evidence="4" id="KW-0547">Nucleotide-binding</keyword>
<evidence type="ECO:0000256" key="2">
    <source>
        <dbReference type="ARBA" id="ARBA00013169"/>
    </source>
</evidence>
<dbReference type="PROSITE" id="PS00178">
    <property type="entry name" value="AA_TRNA_LIGASE_I"/>
    <property type="match status" value="1"/>
</dbReference>
<dbReference type="GO" id="GO:0004832">
    <property type="term" value="F:valine-tRNA ligase activity"/>
    <property type="evidence" value="ECO:0007669"/>
    <property type="project" value="UniProtKB-EC"/>
</dbReference>
<evidence type="ECO:0000259" key="10">
    <source>
        <dbReference type="Pfam" id="PF00133"/>
    </source>
</evidence>
<dbReference type="InterPro" id="IPR002300">
    <property type="entry name" value="aa-tRNA-synth_Ia"/>
</dbReference>
<feature type="domain" description="Aminoacyl-tRNA synthetase class Ia" evidence="10">
    <location>
        <begin position="17"/>
        <end position="298"/>
    </location>
</feature>
<dbReference type="GO" id="GO:0006438">
    <property type="term" value="P:valyl-tRNA aminoacylation"/>
    <property type="evidence" value="ECO:0007669"/>
    <property type="project" value="InterPro"/>
</dbReference>
<comment type="similarity">
    <text evidence="1">Belongs to the class-I aminoacyl-tRNA synthetase family.</text>
</comment>
<keyword evidence="7 11" id="KW-0030">Aminoacyl-tRNA synthetase</keyword>
<keyword evidence="3" id="KW-0436">Ligase</keyword>
<dbReference type="EMBL" id="JASPKY010000121">
    <property type="protein sequence ID" value="KAK9732133.1"/>
    <property type="molecule type" value="Genomic_DNA"/>
</dbReference>
<protein>
    <recommendedName>
        <fullName evidence="2">valine--tRNA ligase</fullName>
        <ecNumber evidence="2">6.1.1.9</ecNumber>
    </recommendedName>
    <alternativeName>
        <fullName evidence="8">Valyl-tRNA synthetase</fullName>
    </alternativeName>
</protein>
<dbReference type="PANTHER" id="PTHR11946">
    <property type="entry name" value="VALYL-TRNA SYNTHETASES"/>
    <property type="match status" value="1"/>
</dbReference>
<dbReference type="Proteomes" id="UP001458880">
    <property type="component" value="Unassembled WGS sequence"/>
</dbReference>
<sequence>MSVTFDSTYIPRHVEENQDNYHYFEPKERAKETFVMLLPPPNITGTLHLGHALAVTIQDVLMRWNRMRGLQTLWIPGIDHAGIATQIIVEKKIWKERKQTRQDIGREQLIKEVLQWKTDKADIIVQQLKIMSASLDWSRQLFTLDPKQSYAVTEAFVRLYELGLIYQSDYLVNWSCILRTAISDIEVEHLDISGPTMISVPGYEKQVEFGVLTKFAYKVCDSDKEIIVATTRPETMLGDTAIAVHSSDERYTSFINQMCWHPFRNEKIPIICDDVVNSQFGTANLVSEIQRLTNIEDWYHVKSKENPADIVSCGMSVEDLQDSELW</sequence>
<dbReference type="InterPro" id="IPR002303">
    <property type="entry name" value="Valyl-tRNA_ligase"/>
</dbReference>
<evidence type="ECO:0000256" key="8">
    <source>
        <dbReference type="ARBA" id="ARBA00029936"/>
    </source>
</evidence>
<organism evidence="11 12">
    <name type="scientific">Popillia japonica</name>
    <name type="common">Japanese beetle</name>
    <dbReference type="NCBI Taxonomy" id="7064"/>
    <lineage>
        <taxon>Eukaryota</taxon>
        <taxon>Metazoa</taxon>
        <taxon>Ecdysozoa</taxon>
        <taxon>Arthropoda</taxon>
        <taxon>Hexapoda</taxon>
        <taxon>Insecta</taxon>
        <taxon>Pterygota</taxon>
        <taxon>Neoptera</taxon>
        <taxon>Endopterygota</taxon>
        <taxon>Coleoptera</taxon>
        <taxon>Polyphaga</taxon>
        <taxon>Scarabaeiformia</taxon>
        <taxon>Scarabaeidae</taxon>
        <taxon>Rutelinae</taxon>
        <taxon>Popillia</taxon>
    </lineage>
</organism>
<evidence type="ECO:0000313" key="11">
    <source>
        <dbReference type="EMBL" id="KAK9732133.1"/>
    </source>
</evidence>
<evidence type="ECO:0000256" key="5">
    <source>
        <dbReference type="ARBA" id="ARBA00022840"/>
    </source>
</evidence>
<dbReference type="InterPro" id="IPR009008">
    <property type="entry name" value="Val/Leu/Ile-tRNA-synth_edit"/>
</dbReference>
<keyword evidence="6" id="KW-0648">Protein biosynthesis</keyword>
<name>A0AAW1LDS6_POPJA</name>
<dbReference type="GO" id="GO:0002161">
    <property type="term" value="F:aminoacyl-tRNA deacylase activity"/>
    <property type="evidence" value="ECO:0007669"/>
    <property type="project" value="InterPro"/>
</dbReference>
<dbReference type="PANTHER" id="PTHR11946:SF109">
    <property type="entry name" value="VALINE--TRNA LIGASE"/>
    <property type="match status" value="1"/>
</dbReference>
<keyword evidence="5" id="KW-0067">ATP-binding</keyword>
<comment type="catalytic activity">
    <reaction evidence="9">
        <text>tRNA(Val) + L-valine + ATP = L-valyl-tRNA(Val) + AMP + diphosphate</text>
        <dbReference type="Rhea" id="RHEA:10704"/>
        <dbReference type="Rhea" id="RHEA-COMP:9672"/>
        <dbReference type="Rhea" id="RHEA-COMP:9708"/>
        <dbReference type="ChEBI" id="CHEBI:30616"/>
        <dbReference type="ChEBI" id="CHEBI:33019"/>
        <dbReference type="ChEBI" id="CHEBI:57762"/>
        <dbReference type="ChEBI" id="CHEBI:78442"/>
        <dbReference type="ChEBI" id="CHEBI:78537"/>
        <dbReference type="ChEBI" id="CHEBI:456215"/>
        <dbReference type="EC" id="6.1.1.9"/>
    </reaction>
</comment>
<dbReference type="GO" id="GO:0005524">
    <property type="term" value="F:ATP binding"/>
    <property type="evidence" value="ECO:0007669"/>
    <property type="project" value="UniProtKB-KW"/>
</dbReference>
<dbReference type="SUPFAM" id="SSF52374">
    <property type="entry name" value="Nucleotidylyl transferase"/>
    <property type="match status" value="1"/>
</dbReference>
<reference evidence="11 12" key="1">
    <citation type="journal article" date="2024" name="BMC Genomics">
        <title>De novo assembly and annotation of Popillia japonica's genome with initial clues to its potential as an invasive pest.</title>
        <authorList>
            <person name="Cucini C."/>
            <person name="Boschi S."/>
            <person name="Funari R."/>
            <person name="Cardaioli E."/>
            <person name="Iannotti N."/>
            <person name="Marturano G."/>
            <person name="Paoli F."/>
            <person name="Bruttini M."/>
            <person name="Carapelli A."/>
            <person name="Frati F."/>
            <person name="Nardi F."/>
        </authorList>
    </citation>
    <scope>NUCLEOTIDE SEQUENCE [LARGE SCALE GENOMIC DNA]</scope>
    <source>
        <strain evidence="11">DMR45628</strain>
    </source>
</reference>
<dbReference type="EC" id="6.1.1.9" evidence="2"/>
<dbReference type="FunFam" id="3.40.50.620:FF:000020">
    <property type="entry name" value="Valine--tRNA ligase, mitochondrial"/>
    <property type="match status" value="1"/>
</dbReference>
<dbReference type="FunFam" id="3.90.740.10:FF:000008">
    <property type="entry name" value="Valine--tRNA ligase, mitochondrial"/>
    <property type="match status" value="1"/>
</dbReference>
<evidence type="ECO:0000256" key="7">
    <source>
        <dbReference type="ARBA" id="ARBA00023146"/>
    </source>
</evidence>
<gene>
    <name evidence="11" type="ORF">QE152_g12981</name>
</gene>
<dbReference type="GO" id="GO:0005829">
    <property type="term" value="C:cytosol"/>
    <property type="evidence" value="ECO:0007669"/>
    <property type="project" value="TreeGrafter"/>
</dbReference>
<evidence type="ECO:0000256" key="6">
    <source>
        <dbReference type="ARBA" id="ARBA00022917"/>
    </source>
</evidence>
<proteinExistence type="inferred from homology"/>
<dbReference type="SUPFAM" id="SSF50677">
    <property type="entry name" value="ValRS/IleRS/LeuRS editing domain"/>
    <property type="match status" value="1"/>
</dbReference>
<dbReference type="InterPro" id="IPR014729">
    <property type="entry name" value="Rossmann-like_a/b/a_fold"/>
</dbReference>
<keyword evidence="12" id="KW-1185">Reference proteome</keyword>
<dbReference type="PRINTS" id="PR00986">
    <property type="entry name" value="TRNASYNTHVAL"/>
</dbReference>